<dbReference type="InterPro" id="IPR018060">
    <property type="entry name" value="HTH_AraC"/>
</dbReference>
<evidence type="ECO:0000256" key="2">
    <source>
        <dbReference type="ARBA" id="ARBA00023125"/>
    </source>
</evidence>
<evidence type="ECO:0000256" key="3">
    <source>
        <dbReference type="ARBA" id="ARBA00023163"/>
    </source>
</evidence>
<evidence type="ECO:0000313" key="6">
    <source>
        <dbReference type="EMBL" id="GAA3686962.1"/>
    </source>
</evidence>
<dbReference type="InterPro" id="IPR018062">
    <property type="entry name" value="HTH_AraC-typ_CS"/>
</dbReference>
<accession>A0ABP7CFA2</accession>
<dbReference type="SUPFAM" id="SSF46689">
    <property type="entry name" value="Homeodomain-like"/>
    <property type="match status" value="1"/>
</dbReference>
<keyword evidence="2" id="KW-0238">DNA-binding</keyword>
<dbReference type="PRINTS" id="PR00032">
    <property type="entry name" value="HTHARAC"/>
</dbReference>
<evidence type="ECO:0000256" key="1">
    <source>
        <dbReference type="ARBA" id="ARBA00023015"/>
    </source>
</evidence>
<keyword evidence="1" id="KW-0805">Transcription regulation</keyword>
<dbReference type="InterPro" id="IPR035418">
    <property type="entry name" value="AraC-bd_2"/>
</dbReference>
<evidence type="ECO:0000313" key="7">
    <source>
        <dbReference type="Proteomes" id="UP001500752"/>
    </source>
</evidence>
<sequence length="354" mass="37801">MTQVTVTPGRPAGDLPPATTTRFSTARVPRADRLPLWEDYNSRSLLQISCNTLASGSLLAAQQNLHLPRLNLTEIRANDHVVERSARDIRTAPTDTVLLCLLLEGRAFHHAPEQTLALEAGDVLLYASDQPFLYGFGTNMRQVIAEVPRTLFADLMDNARPGGGPDPLATELRRGRPPQARVLRAGAASGGARSRKAQPTGNAIAHTLVRTIQDALSAPPHDVRRLEDTTLDLFALLAGAQPASTAGHMLAAREHVRTHLADPELGPGSIARAVGLSERHLSRLFAADGTTVAEYMLSARLAHARARLKDPAEAATPIGDIARTTGFASAAHFSRTFKAAFGMSPRDVRAAGAG</sequence>
<comment type="caution">
    <text evidence="6">The sequence shown here is derived from an EMBL/GenBank/DDBJ whole genome shotgun (WGS) entry which is preliminary data.</text>
</comment>
<feature type="domain" description="HTH araC/xylS-type" evidence="5">
    <location>
        <begin position="250"/>
        <end position="351"/>
    </location>
</feature>
<protein>
    <submittedName>
        <fullName evidence="6">Helix-turn-helix domain-containing protein</fullName>
    </submittedName>
</protein>
<evidence type="ECO:0000259" key="5">
    <source>
        <dbReference type="PROSITE" id="PS01124"/>
    </source>
</evidence>
<organism evidence="6 7">
    <name type="scientific">Arthrobacter ginkgonis</name>
    <dbReference type="NCBI Taxonomy" id="1630594"/>
    <lineage>
        <taxon>Bacteria</taxon>
        <taxon>Bacillati</taxon>
        <taxon>Actinomycetota</taxon>
        <taxon>Actinomycetes</taxon>
        <taxon>Micrococcales</taxon>
        <taxon>Micrococcaceae</taxon>
        <taxon>Arthrobacter</taxon>
    </lineage>
</organism>
<dbReference type="PANTHER" id="PTHR46796">
    <property type="entry name" value="HTH-TYPE TRANSCRIPTIONAL ACTIVATOR RHAS-RELATED"/>
    <property type="match status" value="1"/>
</dbReference>
<dbReference type="Gene3D" id="1.10.10.60">
    <property type="entry name" value="Homeodomain-like"/>
    <property type="match status" value="1"/>
</dbReference>
<feature type="region of interest" description="Disordered" evidence="4">
    <location>
        <begin position="1"/>
        <end position="20"/>
    </location>
</feature>
<dbReference type="InterPro" id="IPR020449">
    <property type="entry name" value="Tscrpt_reg_AraC-type_HTH"/>
</dbReference>
<gene>
    <name evidence="6" type="ORF">GCM10023081_25360</name>
</gene>
<dbReference type="PROSITE" id="PS00041">
    <property type="entry name" value="HTH_ARAC_FAMILY_1"/>
    <property type="match status" value="1"/>
</dbReference>
<dbReference type="Proteomes" id="UP001500752">
    <property type="component" value="Unassembled WGS sequence"/>
</dbReference>
<dbReference type="InterPro" id="IPR050204">
    <property type="entry name" value="AraC_XylS_family_regulators"/>
</dbReference>
<reference evidence="7" key="1">
    <citation type="journal article" date="2019" name="Int. J. Syst. Evol. Microbiol.">
        <title>The Global Catalogue of Microorganisms (GCM) 10K type strain sequencing project: providing services to taxonomists for standard genome sequencing and annotation.</title>
        <authorList>
            <consortium name="The Broad Institute Genomics Platform"/>
            <consortium name="The Broad Institute Genome Sequencing Center for Infectious Disease"/>
            <person name="Wu L."/>
            <person name="Ma J."/>
        </authorList>
    </citation>
    <scope>NUCLEOTIDE SEQUENCE [LARGE SCALE GENOMIC DNA]</scope>
    <source>
        <strain evidence="7">JCM 30742</strain>
    </source>
</reference>
<dbReference type="PROSITE" id="PS01124">
    <property type="entry name" value="HTH_ARAC_FAMILY_2"/>
    <property type="match status" value="1"/>
</dbReference>
<dbReference type="SMART" id="SM00342">
    <property type="entry name" value="HTH_ARAC"/>
    <property type="match status" value="1"/>
</dbReference>
<dbReference type="Pfam" id="PF14525">
    <property type="entry name" value="AraC_binding_2"/>
    <property type="match status" value="1"/>
</dbReference>
<name>A0ABP7CFA2_9MICC</name>
<dbReference type="Pfam" id="PF12833">
    <property type="entry name" value="HTH_18"/>
    <property type="match status" value="1"/>
</dbReference>
<dbReference type="PANTHER" id="PTHR46796:SF6">
    <property type="entry name" value="ARAC SUBFAMILY"/>
    <property type="match status" value="1"/>
</dbReference>
<dbReference type="EMBL" id="BAABEO010000017">
    <property type="protein sequence ID" value="GAA3686962.1"/>
    <property type="molecule type" value="Genomic_DNA"/>
</dbReference>
<proteinExistence type="predicted"/>
<dbReference type="RefSeq" id="WP_345151220.1">
    <property type="nucleotide sequence ID" value="NZ_BAABEO010000017.1"/>
</dbReference>
<dbReference type="InterPro" id="IPR009057">
    <property type="entry name" value="Homeodomain-like_sf"/>
</dbReference>
<evidence type="ECO:0000256" key="4">
    <source>
        <dbReference type="SAM" id="MobiDB-lite"/>
    </source>
</evidence>
<keyword evidence="3" id="KW-0804">Transcription</keyword>
<keyword evidence="7" id="KW-1185">Reference proteome</keyword>